<sequence>MIARRSKRRRNPKAADVTRQSRVAVTLSPQSGFPMRPVTINDLRLAWSLLLLHSYRVNMRRSSSSVQIERLSIAQLSYYSFTFVAMSNKHD</sequence>
<evidence type="ECO:0000313" key="3">
    <source>
        <dbReference type="Proteomes" id="UP000248405"/>
    </source>
</evidence>
<accession>A0A319BQ67</accession>
<dbReference type="AlphaFoldDB" id="A0A319BQ67"/>
<gene>
    <name evidence="2" type="ORF">BO88DRAFT_16100</name>
</gene>
<reference evidence="2" key="1">
    <citation type="submission" date="2016-12" db="EMBL/GenBank/DDBJ databases">
        <title>The genomes of Aspergillus section Nigri reveals drivers in fungal speciation.</title>
        <authorList>
            <consortium name="DOE Joint Genome Institute"/>
            <person name="Vesth T.C."/>
            <person name="Nybo J."/>
            <person name="Theobald S."/>
            <person name="Brandl J."/>
            <person name="Frisvad J.C."/>
            <person name="Nielsen K.F."/>
            <person name="Lyhne E.K."/>
            <person name="Kogle M.E."/>
            <person name="Kuo A."/>
            <person name="Riley R."/>
            <person name="Clum A."/>
            <person name="Nolan M."/>
            <person name="Lipzen A."/>
            <person name="Salamov A."/>
            <person name="Henrissat B."/>
            <person name="Wiebenga A."/>
            <person name="De Vries R.P."/>
            <person name="Grigoriev I.V."/>
            <person name="Mortensen U.H."/>
            <person name="Andersen M.R."/>
            <person name="Baker S.E."/>
        </authorList>
    </citation>
    <scope>NUCLEOTIDE SEQUENCE [LARGE SCALE GENOMIC DNA]</scope>
    <source>
        <strain evidence="2">CBS 113365</strain>
    </source>
</reference>
<feature type="region of interest" description="Disordered" evidence="1">
    <location>
        <begin position="1"/>
        <end position="21"/>
    </location>
</feature>
<dbReference type="EMBL" id="KZ821614">
    <property type="protein sequence ID" value="PYH74554.1"/>
    <property type="molecule type" value="Genomic_DNA"/>
</dbReference>
<dbReference type="Proteomes" id="UP000248405">
    <property type="component" value="Unassembled WGS sequence"/>
</dbReference>
<dbReference type="GeneID" id="37206190"/>
<keyword evidence="3" id="KW-1185">Reference proteome</keyword>
<name>A0A319BQ67_ASPVC</name>
<protein>
    <submittedName>
        <fullName evidence="2">Uncharacterized protein</fullName>
    </submittedName>
</protein>
<organism evidence="2 3">
    <name type="scientific">Aspergillus vadensis (strain CBS 113365 / IMI 142717 / IBT 24658)</name>
    <dbReference type="NCBI Taxonomy" id="1448311"/>
    <lineage>
        <taxon>Eukaryota</taxon>
        <taxon>Fungi</taxon>
        <taxon>Dikarya</taxon>
        <taxon>Ascomycota</taxon>
        <taxon>Pezizomycotina</taxon>
        <taxon>Eurotiomycetes</taxon>
        <taxon>Eurotiomycetidae</taxon>
        <taxon>Eurotiales</taxon>
        <taxon>Aspergillaceae</taxon>
        <taxon>Aspergillus</taxon>
        <taxon>Aspergillus subgen. Circumdati</taxon>
    </lineage>
</organism>
<feature type="compositionally biased region" description="Basic residues" evidence="1">
    <location>
        <begin position="1"/>
        <end position="12"/>
    </location>
</feature>
<evidence type="ECO:0000256" key="1">
    <source>
        <dbReference type="SAM" id="MobiDB-lite"/>
    </source>
</evidence>
<dbReference type="RefSeq" id="XP_025568348.1">
    <property type="nucleotide sequence ID" value="XM_025701598.1"/>
</dbReference>
<proteinExistence type="predicted"/>
<evidence type="ECO:0000313" key="2">
    <source>
        <dbReference type="EMBL" id="PYH74554.1"/>
    </source>
</evidence>